<gene>
    <name evidence="2" type="ORF">HF086_011558</name>
</gene>
<proteinExistence type="predicted"/>
<dbReference type="EMBL" id="JACEFF010000620">
    <property type="protein sequence ID" value="KAH9634298.1"/>
    <property type="molecule type" value="Genomic_DNA"/>
</dbReference>
<sequence>MRHVSWLSGGIPGVWCGRVPRASPPVTPGSPRRSPLRSPNRSPNRSPRHERSETSCPSPAPSVGSASSRDGAMDQRPPHHIFSPFDQ</sequence>
<dbReference type="AlphaFoldDB" id="A0A922MCX7"/>
<evidence type="ECO:0000313" key="2">
    <source>
        <dbReference type="EMBL" id="KAH9634298.1"/>
    </source>
</evidence>
<evidence type="ECO:0000313" key="3">
    <source>
        <dbReference type="Proteomes" id="UP000814243"/>
    </source>
</evidence>
<dbReference type="Proteomes" id="UP000814243">
    <property type="component" value="Unassembled WGS sequence"/>
</dbReference>
<organism evidence="2 3">
    <name type="scientific">Spodoptera exigua</name>
    <name type="common">Beet armyworm</name>
    <name type="synonym">Noctua fulgens</name>
    <dbReference type="NCBI Taxonomy" id="7107"/>
    <lineage>
        <taxon>Eukaryota</taxon>
        <taxon>Metazoa</taxon>
        <taxon>Ecdysozoa</taxon>
        <taxon>Arthropoda</taxon>
        <taxon>Hexapoda</taxon>
        <taxon>Insecta</taxon>
        <taxon>Pterygota</taxon>
        <taxon>Neoptera</taxon>
        <taxon>Endopterygota</taxon>
        <taxon>Lepidoptera</taxon>
        <taxon>Glossata</taxon>
        <taxon>Ditrysia</taxon>
        <taxon>Noctuoidea</taxon>
        <taxon>Noctuidae</taxon>
        <taxon>Amphipyrinae</taxon>
        <taxon>Spodoptera</taxon>
    </lineage>
</organism>
<accession>A0A922MCX7</accession>
<feature type="compositionally biased region" description="Low complexity" evidence="1">
    <location>
        <begin position="55"/>
        <end position="68"/>
    </location>
</feature>
<feature type="compositionally biased region" description="Low complexity" evidence="1">
    <location>
        <begin position="29"/>
        <end position="45"/>
    </location>
</feature>
<reference evidence="2" key="1">
    <citation type="journal article" date="2021" name="G3 (Bethesda)">
        <title>Genome and transcriptome analysis of the beet armyworm Spodoptera exigua reveals targets for pest control. .</title>
        <authorList>
            <person name="Simon S."/>
            <person name="Breeschoten T."/>
            <person name="Jansen H.J."/>
            <person name="Dirks R.P."/>
            <person name="Schranz M.E."/>
            <person name="Ros V.I.D."/>
        </authorList>
    </citation>
    <scope>NUCLEOTIDE SEQUENCE</scope>
    <source>
        <strain evidence="2">TB_SE_WUR_2020</strain>
    </source>
</reference>
<protein>
    <submittedName>
        <fullName evidence="2">Uncharacterized protein</fullName>
    </submittedName>
</protein>
<comment type="caution">
    <text evidence="2">The sequence shown here is derived from an EMBL/GenBank/DDBJ whole genome shotgun (WGS) entry which is preliminary data.</text>
</comment>
<feature type="region of interest" description="Disordered" evidence="1">
    <location>
        <begin position="1"/>
        <end position="87"/>
    </location>
</feature>
<name>A0A922MCX7_SPOEX</name>
<evidence type="ECO:0000256" key="1">
    <source>
        <dbReference type="SAM" id="MobiDB-lite"/>
    </source>
</evidence>